<gene>
    <name evidence="2" type="ORF">NDU88_001597</name>
</gene>
<accession>A0AAV7WN52</accession>
<feature type="compositionally biased region" description="Basic and acidic residues" evidence="1">
    <location>
        <begin position="57"/>
        <end position="69"/>
    </location>
</feature>
<organism evidence="2 3">
    <name type="scientific">Pleurodeles waltl</name>
    <name type="common">Iberian ribbed newt</name>
    <dbReference type="NCBI Taxonomy" id="8319"/>
    <lineage>
        <taxon>Eukaryota</taxon>
        <taxon>Metazoa</taxon>
        <taxon>Chordata</taxon>
        <taxon>Craniata</taxon>
        <taxon>Vertebrata</taxon>
        <taxon>Euteleostomi</taxon>
        <taxon>Amphibia</taxon>
        <taxon>Batrachia</taxon>
        <taxon>Caudata</taxon>
        <taxon>Salamandroidea</taxon>
        <taxon>Salamandridae</taxon>
        <taxon>Pleurodelinae</taxon>
        <taxon>Pleurodeles</taxon>
    </lineage>
</organism>
<proteinExistence type="predicted"/>
<reference evidence="2" key="1">
    <citation type="journal article" date="2022" name="bioRxiv">
        <title>Sequencing and chromosome-scale assembly of the giantPleurodeles waltlgenome.</title>
        <authorList>
            <person name="Brown T."/>
            <person name="Elewa A."/>
            <person name="Iarovenko S."/>
            <person name="Subramanian E."/>
            <person name="Araus A.J."/>
            <person name="Petzold A."/>
            <person name="Susuki M."/>
            <person name="Suzuki K.-i.T."/>
            <person name="Hayashi T."/>
            <person name="Toyoda A."/>
            <person name="Oliveira C."/>
            <person name="Osipova E."/>
            <person name="Leigh N.D."/>
            <person name="Simon A."/>
            <person name="Yun M.H."/>
        </authorList>
    </citation>
    <scope>NUCLEOTIDE SEQUENCE</scope>
    <source>
        <strain evidence="2">20211129_DDA</strain>
        <tissue evidence="2">Liver</tissue>
    </source>
</reference>
<feature type="region of interest" description="Disordered" evidence="1">
    <location>
        <begin position="47"/>
        <end position="69"/>
    </location>
</feature>
<comment type="caution">
    <text evidence="2">The sequence shown here is derived from an EMBL/GenBank/DDBJ whole genome shotgun (WGS) entry which is preliminary data.</text>
</comment>
<name>A0AAV7WN52_PLEWA</name>
<evidence type="ECO:0000313" key="2">
    <source>
        <dbReference type="EMBL" id="KAJ1213968.1"/>
    </source>
</evidence>
<sequence length="69" mass="7893">MWTASAELSYRIFARREGCLQESGEDDLNEDDPDEEEVDLGVEEILDVSTEQELPEEGEHLPTEREPDV</sequence>
<keyword evidence="3" id="KW-1185">Reference proteome</keyword>
<protein>
    <submittedName>
        <fullName evidence="2">Uncharacterized protein</fullName>
    </submittedName>
</protein>
<dbReference type="EMBL" id="JANPWB010000001">
    <property type="protein sequence ID" value="KAJ1213968.1"/>
    <property type="molecule type" value="Genomic_DNA"/>
</dbReference>
<dbReference type="Proteomes" id="UP001066276">
    <property type="component" value="Chromosome 1_1"/>
</dbReference>
<evidence type="ECO:0000256" key="1">
    <source>
        <dbReference type="SAM" id="MobiDB-lite"/>
    </source>
</evidence>
<evidence type="ECO:0000313" key="3">
    <source>
        <dbReference type="Proteomes" id="UP001066276"/>
    </source>
</evidence>
<dbReference type="AlphaFoldDB" id="A0AAV7WN52"/>